<keyword evidence="3 5" id="KW-0808">Transferase</keyword>
<dbReference type="GO" id="GO:0032259">
    <property type="term" value="P:methylation"/>
    <property type="evidence" value="ECO:0007669"/>
    <property type="project" value="UniProtKB-KW"/>
</dbReference>
<dbReference type="InterPro" id="IPR036804">
    <property type="entry name" value="CheR_N_sf"/>
</dbReference>
<dbReference type="RefSeq" id="WP_261501884.1">
    <property type="nucleotide sequence ID" value="NZ_JAODYH010000010.1"/>
</dbReference>
<comment type="function">
    <text evidence="5">Methylation of the membrane-bound methyl-accepting chemotaxis proteins (MCP) to form gamma-glutamyl methyl ester residues in MCP.</text>
</comment>
<proteinExistence type="predicted"/>
<evidence type="ECO:0000313" key="8">
    <source>
        <dbReference type="Proteomes" id="UP001525968"/>
    </source>
</evidence>
<dbReference type="Pfam" id="PF03705">
    <property type="entry name" value="CheR_N"/>
    <property type="match status" value="1"/>
</dbReference>
<dbReference type="CDD" id="cd02440">
    <property type="entry name" value="AdoMet_MTases"/>
    <property type="match status" value="1"/>
</dbReference>
<dbReference type="SUPFAM" id="SSF53335">
    <property type="entry name" value="S-adenosyl-L-methionine-dependent methyltransferases"/>
    <property type="match status" value="1"/>
</dbReference>
<dbReference type="PANTHER" id="PTHR24422:SF19">
    <property type="entry name" value="CHEMOTAXIS PROTEIN METHYLTRANSFERASE"/>
    <property type="match status" value="1"/>
</dbReference>
<keyword evidence="2 5" id="KW-0489">Methyltransferase</keyword>
<evidence type="ECO:0000256" key="3">
    <source>
        <dbReference type="ARBA" id="ARBA00022679"/>
    </source>
</evidence>
<dbReference type="Pfam" id="PF01739">
    <property type="entry name" value="CheR"/>
    <property type="match status" value="1"/>
</dbReference>
<accession>A0ABT2PS81</accession>
<dbReference type="PRINTS" id="PR00996">
    <property type="entry name" value="CHERMTFRASE"/>
</dbReference>
<dbReference type="PIRSF" id="PIRSF000410">
    <property type="entry name" value="CheR"/>
    <property type="match status" value="1"/>
</dbReference>
<dbReference type="InterPro" id="IPR000780">
    <property type="entry name" value="CheR_MeTrfase"/>
</dbReference>
<dbReference type="Proteomes" id="UP001525968">
    <property type="component" value="Unassembled WGS sequence"/>
</dbReference>
<gene>
    <name evidence="7" type="ORF">N0K08_18590</name>
</gene>
<evidence type="ECO:0000259" key="6">
    <source>
        <dbReference type="PROSITE" id="PS50123"/>
    </source>
</evidence>
<protein>
    <recommendedName>
        <fullName evidence="5">Chemotaxis protein methyltransferase</fullName>
        <ecNumber evidence="5">2.1.1.80</ecNumber>
    </recommendedName>
</protein>
<dbReference type="PROSITE" id="PS50123">
    <property type="entry name" value="CHER"/>
    <property type="match status" value="1"/>
</dbReference>
<feature type="domain" description="CheR-type methyltransferase" evidence="6">
    <location>
        <begin position="14"/>
        <end position="283"/>
    </location>
</feature>
<evidence type="ECO:0000256" key="2">
    <source>
        <dbReference type="ARBA" id="ARBA00022603"/>
    </source>
</evidence>
<dbReference type="InterPro" id="IPR029063">
    <property type="entry name" value="SAM-dependent_MTases_sf"/>
</dbReference>
<reference evidence="7 8" key="1">
    <citation type="submission" date="2022-09" db="EMBL/GenBank/DDBJ databases">
        <title>Draft genome of isolate Be4.</title>
        <authorList>
            <person name="Sanchez-Castro I."/>
            <person name="Martinez-Rodriguez P."/>
            <person name="Descostes M."/>
            <person name="Merroun M."/>
        </authorList>
    </citation>
    <scope>NUCLEOTIDE SEQUENCE [LARGE SCALE GENOMIC DNA]</scope>
    <source>
        <strain evidence="7 8">Be4</strain>
    </source>
</reference>
<dbReference type="EC" id="2.1.1.80" evidence="5"/>
<dbReference type="InterPro" id="IPR022642">
    <property type="entry name" value="CheR_C"/>
</dbReference>
<dbReference type="EMBL" id="JAODYH010000010">
    <property type="protein sequence ID" value="MCT9812644.1"/>
    <property type="molecule type" value="Genomic_DNA"/>
</dbReference>
<keyword evidence="4 5" id="KW-0949">S-adenosyl-L-methionine</keyword>
<evidence type="ECO:0000256" key="1">
    <source>
        <dbReference type="ARBA" id="ARBA00001541"/>
    </source>
</evidence>
<dbReference type="GO" id="GO:0008168">
    <property type="term" value="F:methyltransferase activity"/>
    <property type="evidence" value="ECO:0007669"/>
    <property type="project" value="UniProtKB-KW"/>
</dbReference>
<dbReference type="InterPro" id="IPR026024">
    <property type="entry name" value="Chemotaxis_MeTrfase_CheR"/>
</dbReference>
<sequence length="283" mass="32214">MSLPGGESTSSPLVQGREFVWADADFARVQALIYQHAGISLHDGKHAMVYSRLSRRLRETGHGSFHDYLSWLEKTDGPEWQEFVNALTTNLTAFFREQHHFDILASHLRSKPAGTSWRVWCNAASTGEEPYSIVMTALEALGANPSFKLMASDIDSRVLATAAAGIYRLENLKGLSAERQQRFFLKGKASNAGMARAKPELQRLIEFLSVNLIRDDWPFREPFDVVFCRNVMIYFDAPTQRRVLERIHRVMKPGGMLFVGHAENFSESRDLFTLRGKTVYERR</sequence>
<dbReference type="PANTHER" id="PTHR24422">
    <property type="entry name" value="CHEMOTAXIS PROTEIN METHYLTRANSFERASE"/>
    <property type="match status" value="1"/>
</dbReference>
<organism evidence="7 8">
    <name type="scientific">Acidovorax bellezanensis</name>
    <dbReference type="NCBI Taxonomy" id="2976702"/>
    <lineage>
        <taxon>Bacteria</taxon>
        <taxon>Pseudomonadati</taxon>
        <taxon>Pseudomonadota</taxon>
        <taxon>Betaproteobacteria</taxon>
        <taxon>Burkholderiales</taxon>
        <taxon>Comamonadaceae</taxon>
        <taxon>Acidovorax</taxon>
    </lineage>
</organism>
<dbReference type="SMART" id="SM00138">
    <property type="entry name" value="MeTrc"/>
    <property type="match status" value="1"/>
</dbReference>
<name>A0ABT2PS81_9BURK</name>
<comment type="catalytic activity">
    <reaction evidence="1 5">
        <text>L-glutamyl-[protein] + S-adenosyl-L-methionine = [protein]-L-glutamate 5-O-methyl ester + S-adenosyl-L-homocysteine</text>
        <dbReference type="Rhea" id="RHEA:24452"/>
        <dbReference type="Rhea" id="RHEA-COMP:10208"/>
        <dbReference type="Rhea" id="RHEA-COMP:10311"/>
        <dbReference type="ChEBI" id="CHEBI:29973"/>
        <dbReference type="ChEBI" id="CHEBI:57856"/>
        <dbReference type="ChEBI" id="CHEBI:59789"/>
        <dbReference type="ChEBI" id="CHEBI:82795"/>
        <dbReference type="EC" id="2.1.1.80"/>
    </reaction>
</comment>
<dbReference type="Gene3D" id="1.10.155.10">
    <property type="entry name" value="Chemotaxis receptor methyltransferase CheR, N-terminal domain"/>
    <property type="match status" value="1"/>
</dbReference>
<dbReference type="Gene3D" id="3.40.50.150">
    <property type="entry name" value="Vaccinia Virus protein VP39"/>
    <property type="match status" value="1"/>
</dbReference>
<evidence type="ECO:0000256" key="4">
    <source>
        <dbReference type="ARBA" id="ARBA00022691"/>
    </source>
</evidence>
<dbReference type="InterPro" id="IPR050903">
    <property type="entry name" value="Bact_Chemotaxis_MeTrfase"/>
</dbReference>
<dbReference type="InterPro" id="IPR022641">
    <property type="entry name" value="CheR_N"/>
</dbReference>
<keyword evidence="8" id="KW-1185">Reference proteome</keyword>
<evidence type="ECO:0000256" key="5">
    <source>
        <dbReference type="PIRNR" id="PIRNR000410"/>
    </source>
</evidence>
<dbReference type="SUPFAM" id="SSF47757">
    <property type="entry name" value="Chemotaxis receptor methyltransferase CheR, N-terminal domain"/>
    <property type="match status" value="1"/>
</dbReference>
<evidence type="ECO:0000313" key="7">
    <source>
        <dbReference type="EMBL" id="MCT9812644.1"/>
    </source>
</evidence>
<comment type="caution">
    <text evidence="7">The sequence shown here is derived from an EMBL/GenBank/DDBJ whole genome shotgun (WGS) entry which is preliminary data.</text>
</comment>